<reference evidence="2" key="1">
    <citation type="submission" date="2015-11" db="EMBL/GenBank/DDBJ databases">
        <title>De novo transcriptome assembly of four potential Pierce s Disease insect vectors from Arizona vineyards.</title>
        <authorList>
            <person name="Tassone E.E."/>
        </authorList>
    </citation>
    <scope>NUCLEOTIDE SEQUENCE</scope>
</reference>
<feature type="non-terminal residue" evidence="2">
    <location>
        <position position="1"/>
    </location>
</feature>
<sequence length="846" mass="94883">SWQLCSRQLAQQRPEDCVFTEGLDCPASSARVHRRLCDVTGMSQWNPQCNCSAPLAANLQEPMRGFRTCVSAPMPASICTPRPVCGTASCDLSLHGSIYGVRCDRKCKGHQSFCEKKGPVTSERRRVTSQWSMWCPLSGDDKSNIQQFEAECFGSDNQSAFDCLGPGLQCCSPEDMDCICEVKPEDGHLKVFRYTITLGRDMCSEEDDHSAVKVRSTRYGGQANVWNRFLDLATKEDGSNSLFYSPKSKRRKNKPTITNLLEPKNNMMVYSLDNNVNQEAARLTNRPLVSKQPIASRTGFGIQTQVNVSYANSQPIHNNEEEKNLFYPNVNGNSIPLIRNVTQNSQQTVLLHFLRKGLSDYRISSPSNIITEKTANLKSVKHKGKNIFGLQDVVPTISSFSQPSKKYKNVPGIDKQDKVNDDIQKTNHRDEEVLNIDNRNNENLKEIIKQISLASENHKEVDRTSSKNHKNGTYQSKNLNNSYQTSKDHGKHKEVKANSSLDTDLVLLLNKYIKELNGSNILGSFQNKILKEDTTFTLTESFKPTKIPSHSDKTYNFSFSEAAHTEKSVETSNKITTNRVNSGNISVNYENPSTQKNTNEPLHFQVKAGNNYGKIEESKEELINKENAAKEASEHILSVVLNSTSVENNKQSKFDTTNNNYNEPTTNLEKATELTTAVAVFISDIKNLLPNVTPTNEFHINQTAHSNSSNIPDNKLELKSDNVTIDLQKSMFGKALEEVTTDGKDLIKTLIDMHLLPELNASESIQSGYDEPEPVLKDLEKDNVDDNMADTLNSNGGIRKITWDKDMSDSSKYYFRDGNFNLNNETLDSSNRSIITEGLNEKVNMV</sequence>
<feature type="non-terminal residue" evidence="2">
    <location>
        <position position="846"/>
    </location>
</feature>
<feature type="compositionally biased region" description="Polar residues" evidence="1">
    <location>
        <begin position="471"/>
        <end position="485"/>
    </location>
</feature>
<evidence type="ECO:0000313" key="2">
    <source>
        <dbReference type="EMBL" id="JAT19833.1"/>
    </source>
</evidence>
<dbReference type="EMBL" id="GEBQ01020144">
    <property type="protein sequence ID" value="JAT19833.1"/>
    <property type="molecule type" value="Transcribed_RNA"/>
</dbReference>
<accession>A0A1B6L7Y8</accession>
<gene>
    <name evidence="2" type="ORF">g.14244</name>
</gene>
<name>A0A1B6L7Y8_9HEMI</name>
<feature type="region of interest" description="Disordered" evidence="1">
    <location>
        <begin position="456"/>
        <end position="497"/>
    </location>
</feature>
<evidence type="ECO:0000256" key="1">
    <source>
        <dbReference type="SAM" id="MobiDB-lite"/>
    </source>
</evidence>
<organism evidence="2">
    <name type="scientific">Graphocephala atropunctata</name>
    <dbReference type="NCBI Taxonomy" id="36148"/>
    <lineage>
        <taxon>Eukaryota</taxon>
        <taxon>Metazoa</taxon>
        <taxon>Ecdysozoa</taxon>
        <taxon>Arthropoda</taxon>
        <taxon>Hexapoda</taxon>
        <taxon>Insecta</taxon>
        <taxon>Pterygota</taxon>
        <taxon>Neoptera</taxon>
        <taxon>Paraneoptera</taxon>
        <taxon>Hemiptera</taxon>
        <taxon>Auchenorrhyncha</taxon>
        <taxon>Membracoidea</taxon>
        <taxon>Cicadellidae</taxon>
        <taxon>Cicadellinae</taxon>
        <taxon>Cicadellini</taxon>
        <taxon>Graphocephala</taxon>
    </lineage>
</organism>
<proteinExistence type="predicted"/>
<feature type="compositionally biased region" description="Basic and acidic residues" evidence="1">
    <location>
        <begin position="456"/>
        <end position="465"/>
    </location>
</feature>
<protein>
    <submittedName>
        <fullName evidence="2">Uncharacterized protein</fullName>
    </submittedName>
</protein>
<dbReference type="AlphaFoldDB" id="A0A1B6L7Y8"/>